<dbReference type="Proteomes" id="UP001073053">
    <property type="component" value="Unassembled WGS sequence"/>
</dbReference>
<sequence>MMNDTLTSLACSLKQGTRVKGKWNGNTYTLRKQLGKGANGIVYLAEASDGHVALKVSDDSLSITSEVNVLKSFSKAQSVTMGPSFFDTDDAFIPSANTKVSFYAMEYIKGPLLLQFVSDKGAEWIPVLMIQLLTSLSVLHQQGWIFGDLKPDNLIVTGPPARIRCIDVGGTTKEGRAIKEYTEFYDRGYWGYGTRKAEPSYDLFAVAMIMINCVHKKEFKKTSQPKEQLRSLIEGSPVLQKYKKVLISALNGHYDSADEMKREMLAAGQKAAQRKQAGKTPTSAQPISRQRQQKMRQGKVTQTRYAPKKKGAKSGGLFETALIVISVLALYFAYIIFFLI</sequence>
<dbReference type="EMBL" id="JALAWA010000022">
    <property type="protein sequence ID" value="MCY9187108.1"/>
    <property type="molecule type" value="Genomic_DNA"/>
</dbReference>
<feature type="domain" description="Protein kinase" evidence="4">
    <location>
        <begin position="28"/>
        <end position="288"/>
    </location>
</feature>
<evidence type="ECO:0000256" key="1">
    <source>
        <dbReference type="PROSITE-ProRule" id="PRU10141"/>
    </source>
</evidence>
<evidence type="ECO:0000313" key="8">
    <source>
        <dbReference type="Proteomes" id="UP001073053"/>
    </source>
</evidence>
<organism evidence="5 8">
    <name type="scientific">Bacillus halotolerans</name>
    <dbReference type="NCBI Taxonomy" id="260554"/>
    <lineage>
        <taxon>Bacteria</taxon>
        <taxon>Bacillati</taxon>
        <taxon>Bacillota</taxon>
        <taxon>Bacilli</taxon>
        <taxon>Bacillales</taxon>
        <taxon>Bacillaceae</taxon>
        <taxon>Bacillus</taxon>
    </lineage>
</organism>
<dbReference type="AlphaFoldDB" id="A0A9Q4ERZ5"/>
<dbReference type="PROSITE" id="PS50011">
    <property type="entry name" value="PROTEIN_KINASE_DOM"/>
    <property type="match status" value="1"/>
</dbReference>
<dbReference type="InterPro" id="IPR000719">
    <property type="entry name" value="Prot_kinase_dom"/>
</dbReference>
<dbReference type="EMBL" id="PGUV01000012">
    <property type="protein sequence ID" value="PLS05699.1"/>
    <property type="molecule type" value="Genomic_DNA"/>
</dbReference>
<feature type="transmembrane region" description="Helical" evidence="3">
    <location>
        <begin position="317"/>
        <end position="339"/>
    </location>
</feature>
<dbReference type="InterPro" id="IPR017441">
    <property type="entry name" value="Protein_kinase_ATP_BS"/>
</dbReference>
<feature type="binding site" evidence="1">
    <location>
        <position position="55"/>
    </location>
    <ligand>
        <name>ATP</name>
        <dbReference type="ChEBI" id="CHEBI:30616"/>
    </ligand>
</feature>
<dbReference type="GO" id="GO:0004674">
    <property type="term" value="F:protein serine/threonine kinase activity"/>
    <property type="evidence" value="ECO:0007669"/>
    <property type="project" value="UniProtKB-KW"/>
</dbReference>
<dbReference type="PANTHER" id="PTHR44167:SF31">
    <property type="entry name" value="PROTEIN CBG02007"/>
    <property type="match status" value="1"/>
</dbReference>
<dbReference type="GO" id="GO:0005737">
    <property type="term" value="C:cytoplasm"/>
    <property type="evidence" value="ECO:0007669"/>
    <property type="project" value="TreeGrafter"/>
</dbReference>
<keyword evidence="1" id="KW-0067">ATP-binding</keyword>
<keyword evidence="3" id="KW-0812">Transmembrane</keyword>
<dbReference type="SUPFAM" id="SSF56112">
    <property type="entry name" value="Protein kinase-like (PK-like)"/>
    <property type="match status" value="1"/>
</dbReference>
<evidence type="ECO:0000256" key="2">
    <source>
        <dbReference type="SAM" id="MobiDB-lite"/>
    </source>
</evidence>
<reference evidence="5" key="2">
    <citation type="submission" date="2022-02" db="EMBL/GenBank/DDBJ databases">
        <title>Crop Bioprotection Bacillus Genome Sequencing.</title>
        <authorList>
            <person name="Dunlap C."/>
        </authorList>
    </citation>
    <scope>NUCLEOTIDE SEQUENCE</scope>
    <source>
        <strain evidence="5">EC49O2N-C10</strain>
    </source>
</reference>
<gene>
    <name evidence="6" type="ORF">CUU63_15060</name>
    <name evidence="5" type="ORF">MOF03_21195</name>
</gene>
<protein>
    <submittedName>
        <fullName evidence="5 6">Serine/threonine-protein kinase</fullName>
    </submittedName>
</protein>
<dbReference type="Proteomes" id="UP000234803">
    <property type="component" value="Unassembled WGS sequence"/>
</dbReference>
<keyword evidence="5" id="KW-0808">Transferase</keyword>
<feature type="region of interest" description="Disordered" evidence="2">
    <location>
        <begin position="268"/>
        <end position="312"/>
    </location>
</feature>
<dbReference type="Gene3D" id="3.30.200.20">
    <property type="entry name" value="Phosphorylase Kinase, domain 1"/>
    <property type="match status" value="1"/>
</dbReference>
<accession>A0A9Q4ERZ5</accession>
<keyword evidence="1" id="KW-0547">Nucleotide-binding</keyword>
<evidence type="ECO:0000259" key="4">
    <source>
        <dbReference type="PROSITE" id="PS50011"/>
    </source>
</evidence>
<dbReference type="InterPro" id="IPR011009">
    <property type="entry name" value="Kinase-like_dom_sf"/>
</dbReference>
<comment type="caution">
    <text evidence="5">The sequence shown here is derived from an EMBL/GenBank/DDBJ whole genome shotgun (WGS) entry which is preliminary data.</text>
</comment>
<feature type="compositionally biased region" description="Polar residues" evidence="2">
    <location>
        <begin position="280"/>
        <end position="290"/>
    </location>
</feature>
<dbReference type="GO" id="GO:0005524">
    <property type="term" value="F:ATP binding"/>
    <property type="evidence" value="ECO:0007669"/>
    <property type="project" value="UniProtKB-UniRule"/>
</dbReference>
<proteinExistence type="predicted"/>
<keyword evidence="6" id="KW-0723">Serine/threonine-protein kinase</keyword>
<keyword evidence="5" id="KW-0418">Kinase</keyword>
<evidence type="ECO:0000313" key="5">
    <source>
        <dbReference type="EMBL" id="MCY9187108.1"/>
    </source>
</evidence>
<reference evidence="6 7" key="1">
    <citation type="submission" date="2017-12" db="EMBL/GenBank/DDBJ databases">
        <title>Comparative Functional Genomics of Dry Heat Resistant strains isolated from the Viking Spacecraft.</title>
        <authorList>
            <person name="Seuylemezian A."/>
            <person name="Cooper K."/>
            <person name="Vaishampayan P."/>
        </authorList>
    </citation>
    <scope>NUCLEOTIDE SEQUENCE [LARGE SCALE GENOMIC DNA]</scope>
    <source>
        <strain evidence="6 7">V48-19</strain>
    </source>
</reference>
<keyword evidence="3" id="KW-1133">Transmembrane helix</keyword>
<dbReference type="PROSITE" id="PS00107">
    <property type="entry name" value="PROTEIN_KINASE_ATP"/>
    <property type="match status" value="1"/>
</dbReference>
<evidence type="ECO:0000313" key="6">
    <source>
        <dbReference type="EMBL" id="PLS05699.1"/>
    </source>
</evidence>
<dbReference type="SMART" id="SM00220">
    <property type="entry name" value="S_TKc"/>
    <property type="match status" value="1"/>
</dbReference>
<evidence type="ECO:0000313" key="7">
    <source>
        <dbReference type="Proteomes" id="UP000234803"/>
    </source>
</evidence>
<dbReference type="RefSeq" id="WP_095714737.1">
    <property type="nucleotide sequence ID" value="NZ_CP070976.1"/>
</dbReference>
<keyword evidence="3" id="KW-0472">Membrane</keyword>
<dbReference type="Gene3D" id="1.10.510.10">
    <property type="entry name" value="Transferase(Phosphotransferase) domain 1"/>
    <property type="match status" value="1"/>
</dbReference>
<dbReference type="PANTHER" id="PTHR44167">
    <property type="entry name" value="OVARIAN-SPECIFIC SERINE/THREONINE-PROTEIN KINASE LOK-RELATED"/>
    <property type="match status" value="1"/>
</dbReference>
<evidence type="ECO:0000256" key="3">
    <source>
        <dbReference type="SAM" id="Phobius"/>
    </source>
</evidence>
<dbReference type="Pfam" id="PF00069">
    <property type="entry name" value="Pkinase"/>
    <property type="match status" value="1"/>
</dbReference>
<name>A0A9Q4ERZ5_9BACI</name>